<protein>
    <submittedName>
        <fullName evidence="1">DgyrCDS12704</fullName>
    </submittedName>
</protein>
<proteinExistence type="predicted"/>
<gene>
    <name evidence="1" type="ORF">DGYR_LOCUS11962</name>
</gene>
<organism evidence="1 2">
    <name type="scientific">Dimorphilus gyrociliatus</name>
    <dbReference type="NCBI Taxonomy" id="2664684"/>
    <lineage>
        <taxon>Eukaryota</taxon>
        <taxon>Metazoa</taxon>
        <taxon>Spiralia</taxon>
        <taxon>Lophotrochozoa</taxon>
        <taxon>Annelida</taxon>
        <taxon>Polychaeta</taxon>
        <taxon>Polychaeta incertae sedis</taxon>
        <taxon>Dinophilidae</taxon>
        <taxon>Dimorphilus</taxon>
    </lineage>
</organism>
<dbReference type="Proteomes" id="UP000549394">
    <property type="component" value="Unassembled WGS sequence"/>
</dbReference>
<dbReference type="EMBL" id="CAJFCJ010000020">
    <property type="protein sequence ID" value="CAD5124419.1"/>
    <property type="molecule type" value="Genomic_DNA"/>
</dbReference>
<comment type="caution">
    <text evidence="1">The sequence shown here is derived from an EMBL/GenBank/DDBJ whole genome shotgun (WGS) entry which is preliminary data.</text>
</comment>
<evidence type="ECO:0000313" key="1">
    <source>
        <dbReference type="EMBL" id="CAD5124419.1"/>
    </source>
</evidence>
<sequence>MPRHALIKRKDDTRCRVVYCQEDTEERDIKLLQELTECMIYSLTTSDGKPVDELGLEMLTAVLYLGDTYVRKMQRQDEMRKVRDEIERQQEEEYYKRKQQGLFQLCALFSF</sequence>
<accession>A0A7I8W8N2</accession>
<reference evidence="1 2" key="1">
    <citation type="submission" date="2020-08" db="EMBL/GenBank/DDBJ databases">
        <authorList>
            <person name="Hejnol A."/>
        </authorList>
    </citation>
    <scope>NUCLEOTIDE SEQUENCE [LARGE SCALE GENOMIC DNA]</scope>
</reference>
<name>A0A7I8W8N2_9ANNE</name>
<keyword evidence="2" id="KW-1185">Reference proteome</keyword>
<evidence type="ECO:0000313" key="2">
    <source>
        <dbReference type="Proteomes" id="UP000549394"/>
    </source>
</evidence>
<dbReference type="AlphaFoldDB" id="A0A7I8W8N2"/>